<dbReference type="Pfam" id="PF00881">
    <property type="entry name" value="Nitroreductase"/>
    <property type="match status" value="1"/>
</dbReference>
<sequence>MKSYSNHMNNSFFHILYSRRSIRNFKPDSIDSELIVQLLDAATQAPSAMHAQPCAFVIIQDPALLKTISSDVKNNIRGQCKKLNEVSNHTLEIINQMNYEVFYNAPALILICSQFFSKFSAADCWLAAENLMLCAQAKGLGSCIIGLSIETFNLDKWKTLLDIPDNVEVIVPIIIGKPDENPLTPQRRPVKIISWKTQTLID</sequence>
<evidence type="ECO:0000313" key="3">
    <source>
        <dbReference type="Proteomes" id="UP000192708"/>
    </source>
</evidence>
<protein>
    <submittedName>
        <fullName evidence="2">Nitroreductase</fullName>
    </submittedName>
</protein>
<keyword evidence="3" id="KW-1185">Reference proteome</keyword>
<dbReference type="InterPro" id="IPR050627">
    <property type="entry name" value="Nitroreductase/BluB"/>
</dbReference>
<feature type="domain" description="Nitroreductase" evidence="1">
    <location>
        <begin position="17"/>
        <end position="172"/>
    </location>
</feature>
<dbReference type="Gene3D" id="3.40.109.10">
    <property type="entry name" value="NADH Oxidase"/>
    <property type="match status" value="1"/>
</dbReference>
<dbReference type="CDD" id="cd02136">
    <property type="entry name" value="PnbA_NfnB-like"/>
    <property type="match status" value="1"/>
</dbReference>
<name>A0A1W1Y3T2_9BURK</name>
<proteinExistence type="predicted"/>
<evidence type="ECO:0000313" key="2">
    <source>
        <dbReference type="EMBL" id="SMC30816.1"/>
    </source>
</evidence>
<dbReference type="PANTHER" id="PTHR23026:SF123">
    <property type="entry name" value="NAD(P)H NITROREDUCTASE RV3131-RELATED"/>
    <property type="match status" value="1"/>
</dbReference>
<dbReference type="RefSeq" id="WP_084282079.1">
    <property type="nucleotide sequence ID" value="NZ_FWXJ01000001.1"/>
</dbReference>
<dbReference type="AlphaFoldDB" id="A0A1W1Y3T2"/>
<reference evidence="2 3" key="1">
    <citation type="submission" date="2017-04" db="EMBL/GenBank/DDBJ databases">
        <authorList>
            <person name="Afonso C.L."/>
            <person name="Miller P.J."/>
            <person name="Scott M.A."/>
            <person name="Spackman E."/>
            <person name="Goraichik I."/>
            <person name="Dimitrov K.M."/>
            <person name="Suarez D.L."/>
            <person name="Swayne D.E."/>
        </authorList>
    </citation>
    <scope>NUCLEOTIDE SEQUENCE [LARGE SCALE GENOMIC DNA]</scope>
    <source>
        <strain evidence="2 3">VK13</strain>
    </source>
</reference>
<organism evidence="2 3">
    <name type="scientific">Polynucleobacter kasalickyi</name>
    <dbReference type="NCBI Taxonomy" id="1938817"/>
    <lineage>
        <taxon>Bacteria</taxon>
        <taxon>Pseudomonadati</taxon>
        <taxon>Pseudomonadota</taxon>
        <taxon>Betaproteobacteria</taxon>
        <taxon>Burkholderiales</taxon>
        <taxon>Burkholderiaceae</taxon>
        <taxon>Polynucleobacter</taxon>
    </lineage>
</organism>
<dbReference type="InterPro" id="IPR029479">
    <property type="entry name" value="Nitroreductase"/>
</dbReference>
<evidence type="ECO:0000259" key="1">
    <source>
        <dbReference type="Pfam" id="PF00881"/>
    </source>
</evidence>
<dbReference type="Proteomes" id="UP000192708">
    <property type="component" value="Unassembled WGS sequence"/>
</dbReference>
<dbReference type="SUPFAM" id="SSF55469">
    <property type="entry name" value="FMN-dependent nitroreductase-like"/>
    <property type="match status" value="1"/>
</dbReference>
<accession>A0A1W1Y3T2</accession>
<gene>
    <name evidence="2" type="ORF">SAMN06296008_101292</name>
</gene>
<dbReference type="STRING" id="1938817.SAMN06296008_101292"/>
<dbReference type="PANTHER" id="PTHR23026">
    <property type="entry name" value="NADPH NITROREDUCTASE"/>
    <property type="match status" value="1"/>
</dbReference>
<dbReference type="OrthoDB" id="9773807at2"/>
<dbReference type="InterPro" id="IPR000415">
    <property type="entry name" value="Nitroreductase-like"/>
</dbReference>
<dbReference type="GO" id="GO:0016491">
    <property type="term" value="F:oxidoreductase activity"/>
    <property type="evidence" value="ECO:0007669"/>
    <property type="project" value="InterPro"/>
</dbReference>
<dbReference type="EMBL" id="FWXJ01000001">
    <property type="protein sequence ID" value="SMC30816.1"/>
    <property type="molecule type" value="Genomic_DNA"/>
</dbReference>